<dbReference type="InterPro" id="IPR050131">
    <property type="entry name" value="Peptidase_S8_subtilisin-like"/>
</dbReference>
<evidence type="ECO:0000313" key="9">
    <source>
        <dbReference type="EMBL" id="KAF2239177.1"/>
    </source>
</evidence>
<evidence type="ECO:0000256" key="7">
    <source>
        <dbReference type="SAM" id="SignalP"/>
    </source>
</evidence>
<dbReference type="PRINTS" id="PR00723">
    <property type="entry name" value="SUBTILISIN"/>
</dbReference>
<keyword evidence="4 5" id="KW-0720">Serine protease</keyword>
<gene>
    <name evidence="9" type="ORF">EV356DRAFT_528461</name>
</gene>
<evidence type="ECO:0000256" key="1">
    <source>
        <dbReference type="ARBA" id="ARBA00011073"/>
    </source>
</evidence>
<keyword evidence="3 5" id="KW-0378">Hydrolase</keyword>
<dbReference type="InterPro" id="IPR023827">
    <property type="entry name" value="Peptidase_S8_Asp-AS"/>
</dbReference>
<sequence>MVRHLAWVLMSASAVSTTAVSIAPYVHHQNASESIQDSYMVKFKSNYTLQNHLSHVGLNIALLGDDYYSLDILPGYHIKVNESVLQNIIRSDSGVEWVEATSVAHMPNLLPAETERNTMKRWQAAVEDLAPPDLVMQSSAEKMSLPTADGFWYWNESGSGVDIYILDSGIKIHHPEFESRASNFRGWHHTPYLNASHSTMEDADSHGTCVASLAGGKALGIAKRANIINLKVGSGRGAPLSAVVKALNDVRDTHNTKKQNQDRPSRFAGSVINMSLFGSDRSLALEIAIQEVLRAGIPVVVSAGNEDKDAVNAIPCNIRGTVCVASVDRRYRKASFSNYGPNIALSAPGETVMCAGYLGDEFGVTFQRGTSLSAAYVTGTLANFISYEKLQSNTDLVMRRMRDNWDVGYLEDFPAVPASPNTFNNNGFRKHNKLQTQPYVGAPHSPHLRR</sequence>
<evidence type="ECO:0000259" key="8">
    <source>
        <dbReference type="Pfam" id="PF00082"/>
    </source>
</evidence>
<accession>A0A6A6HMB4</accession>
<dbReference type="GO" id="GO:0006508">
    <property type="term" value="P:proteolysis"/>
    <property type="evidence" value="ECO:0007669"/>
    <property type="project" value="UniProtKB-KW"/>
</dbReference>
<organism evidence="9 10">
    <name type="scientific">Viridothelium virens</name>
    <name type="common">Speckled blister lichen</name>
    <name type="synonym">Trypethelium virens</name>
    <dbReference type="NCBI Taxonomy" id="1048519"/>
    <lineage>
        <taxon>Eukaryota</taxon>
        <taxon>Fungi</taxon>
        <taxon>Dikarya</taxon>
        <taxon>Ascomycota</taxon>
        <taxon>Pezizomycotina</taxon>
        <taxon>Dothideomycetes</taxon>
        <taxon>Dothideomycetes incertae sedis</taxon>
        <taxon>Trypetheliales</taxon>
        <taxon>Trypetheliaceae</taxon>
        <taxon>Viridothelium</taxon>
    </lineage>
</organism>
<feature type="active site" description="Charge relay system" evidence="5">
    <location>
        <position position="371"/>
    </location>
</feature>
<dbReference type="PROSITE" id="PS00137">
    <property type="entry name" value="SUBTILASE_HIS"/>
    <property type="match status" value="1"/>
</dbReference>
<protein>
    <submittedName>
        <fullName evidence="9">Subtilisin-like protein</fullName>
    </submittedName>
</protein>
<dbReference type="InterPro" id="IPR022398">
    <property type="entry name" value="Peptidase_S8_His-AS"/>
</dbReference>
<feature type="domain" description="Peptidase S8/S53" evidence="8">
    <location>
        <begin position="158"/>
        <end position="389"/>
    </location>
</feature>
<dbReference type="InterPro" id="IPR000209">
    <property type="entry name" value="Peptidase_S8/S53_dom"/>
</dbReference>
<dbReference type="OrthoDB" id="206201at2759"/>
<dbReference type="SUPFAM" id="SSF54897">
    <property type="entry name" value="Protease propeptides/inhibitors"/>
    <property type="match status" value="1"/>
</dbReference>
<evidence type="ECO:0000256" key="4">
    <source>
        <dbReference type="ARBA" id="ARBA00022825"/>
    </source>
</evidence>
<keyword evidence="10" id="KW-1185">Reference proteome</keyword>
<feature type="active site" description="Charge relay system" evidence="5">
    <location>
        <position position="167"/>
    </location>
</feature>
<dbReference type="AlphaFoldDB" id="A0A6A6HMB4"/>
<comment type="similarity">
    <text evidence="1 5">Belongs to the peptidase S8 family.</text>
</comment>
<dbReference type="Pfam" id="PF00082">
    <property type="entry name" value="Peptidase_S8"/>
    <property type="match status" value="1"/>
</dbReference>
<dbReference type="SUPFAM" id="SSF52743">
    <property type="entry name" value="Subtilisin-like"/>
    <property type="match status" value="1"/>
</dbReference>
<feature type="signal peptide" evidence="7">
    <location>
        <begin position="1"/>
        <end position="19"/>
    </location>
</feature>
<dbReference type="PANTHER" id="PTHR43806">
    <property type="entry name" value="PEPTIDASE S8"/>
    <property type="match status" value="1"/>
</dbReference>
<feature type="chain" id="PRO_5025400837" evidence="7">
    <location>
        <begin position="20"/>
        <end position="450"/>
    </location>
</feature>
<dbReference type="Proteomes" id="UP000800092">
    <property type="component" value="Unassembled WGS sequence"/>
</dbReference>
<dbReference type="InterPro" id="IPR036852">
    <property type="entry name" value="Peptidase_S8/S53_dom_sf"/>
</dbReference>
<reference evidence="9" key="1">
    <citation type="journal article" date="2020" name="Stud. Mycol.">
        <title>101 Dothideomycetes genomes: a test case for predicting lifestyles and emergence of pathogens.</title>
        <authorList>
            <person name="Haridas S."/>
            <person name="Albert R."/>
            <person name="Binder M."/>
            <person name="Bloem J."/>
            <person name="Labutti K."/>
            <person name="Salamov A."/>
            <person name="Andreopoulos B."/>
            <person name="Baker S."/>
            <person name="Barry K."/>
            <person name="Bills G."/>
            <person name="Bluhm B."/>
            <person name="Cannon C."/>
            <person name="Castanera R."/>
            <person name="Culley D."/>
            <person name="Daum C."/>
            <person name="Ezra D."/>
            <person name="Gonzalez J."/>
            <person name="Henrissat B."/>
            <person name="Kuo A."/>
            <person name="Liang C."/>
            <person name="Lipzen A."/>
            <person name="Lutzoni F."/>
            <person name="Magnuson J."/>
            <person name="Mondo S."/>
            <person name="Nolan M."/>
            <person name="Ohm R."/>
            <person name="Pangilinan J."/>
            <person name="Park H.-J."/>
            <person name="Ramirez L."/>
            <person name="Alfaro M."/>
            <person name="Sun H."/>
            <person name="Tritt A."/>
            <person name="Yoshinaga Y."/>
            <person name="Zwiers L.-H."/>
            <person name="Turgeon B."/>
            <person name="Goodwin S."/>
            <person name="Spatafora J."/>
            <person name="Crous P."/>
            <person name="Grigoriev I."/>
        </authorList>
    </citation>
    <scope>NUCLEOTIDE SEQUENCE</scope>
    <source>
        <strain evidence="9">Tuck. ex Michener</strain>
    </source>
</reference>
<evidence type="ECO:0000256" key="3">
    <source>
        <dbReference type="ARBA" id="ARBA00022801"/>
    </source>
</evidence>
<proteinExistence type="inferred from homology"/>
<dbReference type="Gene3D" id="3.40.50.200">
    <property type="entry name" value="Peptidase S8/S53 domain"/>
    <property type="match status" value="1"/>
</dbReference>
<feature type="region of interest" description="Disordered" evidence="6">
    <location>
        <begin position="421"/>
        <end position="450"/>
    </location>
</feature>
<feature type="active site" description="Charge relay system" evidence="5">
    <location>
        <position position="206"/>
    </location>
</feature>
<dbReference type="EMBL" id="ML991773">
    <property type="protein sequence ID" value="KAF2239177.1"/>
    <property type="molecule type" value="Genomic_DNA"/>
</dbReference>
<name>A0A6A6HMB4_VIRVR</name>
<dbReference type="PROSITE" id="PS51892">
    <property type="entry name" value="SUBTILASE"/>
    <property type="match status" value="1"/>
</dbReference>
<keyword evidence="7" id="KW-0732">Signal</keyword>
<evidence type="ECO:0000256" key="5">
    <source>
        <dbReference type="PROSITE-ProRule" id="PRU01240"/>
    </source>
</evidence>
<dbReference type="PROSITE" id="PS00136">
    <property type="entry name" value="SUBTILASE_ASP"/>
    <property type="match status" value="1"/>
</dbReference>
<keyword evidence="2 5" id="KW-0645">Protease</keyword>
<evidence type="ECO:0000313" key="10">
    <source>
        <dbReference type="Proteomes" id="UP000800092"/>
    </source>
</evidence>
<dbReference type="GO" id="GO:0004252">
    <property type="term" value="F:serine-type endopeptidase activity"/>
    <property type="evidence" value="ECO:0007669"/>
    <property type="project" value="UniProtKB-UniRule"/>
</dbReference>
<dbReference type="InterPro" id="IPR015500">
    <property type="entry name" value="Peptidase_S8_subtilisin-rel"/>
</dbReference>
<evidence type="ECO:0000256" key="2">
    <source>
        <dbReference type="ARBA" id="ARBA00022670"/>
    </source>
</evidence>
<evidence type="ECO:0000256" key="6">
    <source>
        <dbReference type="SAM" id="MobiDB-lite"/>
    </source>
</evidence>
<dbReference type="PANTHER" id="PTHR43806:SF11">
    <property type="entry name" value="CEREVISIN-RELATED"/>
    <property type="match status" value="1"/>
</dbReference>